<dbReference type="Proteomes" id="UP000759131">
    <property type="component" value="Unassembled WGS sequence"/>
</dbReference>
<evidence type="ECO:0000313" key="3">
    <source>
        <dbReference type="Proteomes" id="UP000759131"/>
    </source>
</evidence>
<protein>
    <submittedName>
        <fullName evidence="2">Uncharacterized protein</fullName>
    </submittedName>
</protein>
<feature type="region of interest" description="Disordered" evidence="1">
    <location>
        <begin position="35"/>
        <end position="87"/>
    </location>
</feature>
<dbReference type="OrthoDB" id="7783420at2759"/>
<reference evidence="2" key="1">
    <citation type="submission" date="2020-11" db="EMBL/GenBank/DDBJ databases">
        <authorList>
            <person name="Tran Van P."/>
        </authorList>
    </citation>
    <scope>NUCLEOTIDE SEQUENCE</scope>
</reference>
<name>A0A7R9KRE1_9ACAR</name>
<keyword evidence="3" id="KW-1185">Reference proteome</keyword>
<sequence length="163" mass="18921">MLQTRDETIGNKSMAYQRKLTKRLKSVVIIPKTTVKTDAIDEKSKPSSEMKRRLDKSDWSEGKTSAKRVKQSSDSRAKSWPSVESLSRHSCVRPLGRADDWGPLSHSHELMPMDNVRYWHQHQCERCHQLFEHKHKQRGNQSMDFNRHVCNYCGGTSGSRRVL</sequence>
<accession>A0A7R9KRE1</accession>
<proteinExistence type="predicted"/>
<dbReference type="EMBL" id="CAJPIZ010005267">
    <property type="protein sequence ID" value="CAG2108434.1"/>
    <property type="molecule type" value="Genomic_DNA"/>
</dbReference>
<feature type="compositionally biased region" description="Basic and acidic residues" evidence="1">
    <location>
        <begin position="38"/>
        <end position="61"/>
    </location>
</feature>
<evidence type="ECO:0000313" key="2">
    <source>
        <dbReference type="EMBL" id="CAD7628004.1"/>
    </source>
</evidence>
<dbReference type="AlphaFoldDB" id="A0A7R9KRE1"/>
<dbReference type="EMBL" id="OC859842">
    <property type="protein sequence ID" value="CAD7628004.1"/>
    <property type="molecule type" value="Genomic_DNA"/>
</dbReference>
<evidence type="ECO:0000256" key="1">
    <source>
        <dbReference type="SAM" id="MobiDB-lite"/>
    </source>
</evidence>
<organism evidence="2">
    <name type="scientific">Medioppia subpectinata</name>
    <dbReference type="NCBI Taxonomy" id="1979941"/>
    <lineage>
        <taxon>Eukaryota</taxon>
        <taxon>Metazoa</taxon>
        <taxon>Ecdysozoa</taxon>
        <taxon>Arthropoda</taxon>
        <taxon>Chelicerata</taxon>
        <taxon>Arachnida</taxon>
        <taxon>Acari</taxon>
        <taxon>Acariformes</taxon>
        <taxon>Sarcoptiformes</taxon>
        <taxon>Oribatida</taxon>
        <taxon>Brachypylina</taxon>
        <taxon>Oppioidea</taxon>
        <taxon>Oppiidae</taxon>
        <taxon>Medioppia</taxon>
    </lineage>
</organism>
<gene>
    <name evidence="2" type="ORF">OSB1V03_LOCUS8428</name>
</gene>